<proteinExistence type="predicted"/>
<gene>
    <name evidence="2" type="ORF">A2801_02135</name>
</gene>
<dbReference type="AlphaFoldDB" id="A0A1F7YPS2"/>
<name>A0A1F7YPS2_9BACT</name>
<evidence type="ECO:0000313" key="2">
    <source>
        <dbReference type="EMBL" id="OGM29302.1"/>
    </source>
</evidence>
<dbReference type="EMBL" id="MGGM01000015">
    <property type="protein sequence ID" value="OGM29302.1"/>
    <property type="molecule type" value="Genomic_DNA"/>
</dbReference>
<keyword evidence="1" id="KW-0472">Membrane</keyword>
<evidence type="ECO:0000313" key="3">
    <source>
        <dbReference type="Proteomes" id="UP000177263"/>
    </source>
</evidence>
<dbReference type="STRING" id="1802500.A2801_02135"/>
<feature type="transmembrane region" description="Helical" evidence="1">
    <location>
        <begin position="9"/>
        <end position="27"/>
    </location>
</feature>
<comment type="caution">
    <text evidence="2">The sequence shown here is derived from an EMBL/GenBank/DDBJ whole genome shotgun (WGS) entry which is preliminary data.</text>
</comment>
<reference evidence="2 3" key="1">
    <citation type="journal article" date="2016" name="Nat. Commun.">
        <title>Thousands of microbial genomes shed light on interconnected biogeochemical processes in an aquifer system.</title>
        <authorList>
            <person name="Anantharaman K."/>
            <person name="Brown C.T."/>
            <person name="Hug L.A."/>
            <person name="Sharon I."/>
            <person name="Castelle C.J."/>
            <person name="Probst A.J."/>
            <person name="Thomas B.C."/>
            <person name="Singh A."/>
            <person name="Wilkins M.J."/>
            <person name="Karaoz U."/>
            <person name="Brodie E.L."/>
            <person name="Williams K.H."/>
            <person name="Hubbard S.S."/>
            <person name="Banfield J.F."/>
        </authorList>
    </citation>
    <scope>NUCLEOTIDE SEQUENCE [LARGE SCALE GENOMIC DNA]</scope>
</reference>
<sequence>MIEKRSLRILLWFPLASGILVTLGTLIDTYDNYAKVVSIALLVLTALIFQRTYRPLSILLAVTLLCLIHFSWVQHLGYPSEVLGLVQMPMMFGQTISFVTGGFIGFVSVVIIVLGLVVDLIHNMPSAVTTK</sequence>
<evidence type="ECO:0000256" key="1">
    <source>
        <dbReference type="SAM" id="Phobius"/>
    </source>
</evidence>
<feature type="transmembrane region" description="Helical" evidence="1">
    <location>
        <begin position="56"/>
        <end position="76"/>
    </location>
</feature>
<accession>A0A1F7YPS2</accession>
<feature type="transmembrane region" description="Helical" evidence="1">
    <location>
        <begin position="96"/>
        <end position="121"/>
    </location>
</feature>
<organism evidence="2 3">
    <name type="scientific">Candidatus Woesebacteria bacterium RIFCSPHIGHO2_01_FULL_41_10</name>
    <dbReference type="NCBI Taxonomy" id="1802500"/>
    <lineage>
        <taxon>Bacteria</taxon>
        <taxon>Candidatus Woeseibacteriota</taxon>
    </lineage>
</organism>
<protein>
    <submittedName>
        <fullName evidence="2">Uncharacterized protein</fullName>
    </submittedName>
</protein>
<dbReference type="Proteomes" id="UP000177263">
    <property type="component" value="Unassembled WGS sequence"/>
</dbReference>
<keyword evidence="1" id="KW-1133">Transmembrane helix</keyword>
<feature type="transmembrane region" description="Helical" evidence="1">
    <location>
        <begin position="33"/>
        <end position="49"/>
    </location>
</feature>
<keyword evidence="1" id="KW-0812">Transmembrane</keyword>